<dbReference type="AlphaFoldDB" id="A0A7C5T006"/>
<reference evidence="1" key="1">
    <citation type="journal article" date="2020" name="mSystems">
        <title>Genome- and Community-Level Interaction Insights into Carbon Utilization and Element Cycling Functions of Hydrothermarchaeota in Hydrothermal Sediment.</title>
        <authorList>
            <person name="Zhou Z."/>
            <person name="Liu Y."/>
            <person name="Xu W."/>
            <person name="Pan J."/>
            <person name="Luo Z.H."/>
            <person name="Li M."/>
        </authorList>
    </citation>
    <scope>NUCLEOTIDE SEQUENCE [LARGE SCALE GENOMIC DNA]</scope>
    <source>
        <strain evidence="1">SpSt-114</strain>
    </source>
</reference>
<protein>
    <submittedName>
        <fullName evidence="1">Uncharacterized protein</fullName>
    </submittedName>
</protein>
<proteinExistence type="predicted"/>
<comment type="caution">
    <text evidence="1">The sequence shown here is derived from an EMBL/GenBank/DDBJ whole genome shotgun (WGS) entry which is preliminary data.</text>
</comment>
<evidence type="ECO:0000313" key="1">
    <source>
        <dbReference type="EMBL" id="HHO74126.1"/>
    </source>
</evidence>
<organism evidence="1">
    <name type="scientific">Thermocrinis ruber</name>
    <dbReference type="NCBI Taxonomy" id="75906"/>
    <lineage>
        <taxon>Bacteria</taxon>
        <taxon>Pseudomonadati</taxon>
        <taxon>Aquificota</taxon>
        <taxon>Aquificia</taxon>
        <taxon>Aquificales</taxon>
        <taxon>Aquificaceae</taxon>
        <taxon>Thermocrinis</taxon>
    </lineage>
</organism>
<sequence>MLNKEELKMSLKFYKDSLGPERYKVKPEVRVPVEVGQLRNLFWSPNEYVLVYHIEEDGLVHAVPLTVWVSLTTCSIKLHLPEYVKGFPKLYAPLPFHVYIRKEILEEEGIPVYKVRPDTIEKVLRDVERSPTWSAIKPIRDFLKLVWKRYEDLTLSSLFYTHTLREKNQKKT</sequence>
<dbReference type="EMBL" id="DSAC01000070">
    <property type="protein sequence ID" value="HHO74126.1"/>
    <property type="molecule type" value="Genomic_DNA"/>
</dbReference>
<gene>
    <name evidence="1" type="ORF">ENN04_05730</name>
</gene>
<accession>A0A7C5T006</accession>
<name>A0A7C5T006_9AQUI</name>